<dbReference type="PANTHER" id="PTHR36573">
    <property type="entry name" value="INTERMEMBRANE PHOSPHOLIPID TRANSPORT SYSTEM BINDING PROTEIN MLAC"/>
    <property type="match status" value="1"/>
</dbReference>
<reference evidence="1 2" key="1">
    <citation type="submission" date="2019-01" db="EMBL/GenBank/DDBJ databases">
        <title>Litorilituus lipolytica sp. nov., isolated from intertidal sand of the Yellow Sea in China.</title>
        <authorList>
            <person name="Liu A."/>
        </authorList>
    </citation>
    <scope>NUCLEOTIDE SEQUENCE [LARGE SCALE GENOMIC DNA]</scope>
    <source>
        <strain evidence="1 2">RZ04</strain>
    </source>
</reference>
<dbReference type="Gene3D" id="3.10.450.710">
    <property type="entry name" value="Tgt2/MlaC"/>
    <property type="match status" value="1"/>
</dbReference>
<keyword evidence="2" id="KW-1185">Reference proteome</keyword>
<dbReference type="PANTHER" id="PTHR36573:SF1">
    <property type="entry name" value="INTERMEMBRANE PHOSPHOLIPID TRANSPORT SYSTEM BINDING PROTEIN MLAC"/>
    <property type="match status" value="1"/>
</dbReference>
<dbReference type="InterPro" id="IPR008869">
    <property type="entry name" value="MlaC/ttg2D"/>
</dbReference>
<dbReference type="AlphaFoldDB" id="A0A502KZJ6"/>
<dbReference type="Proteomes" id="UP000315303">
    <property type="component" value="Unassembled WGS sequence"/>
</dbReference>
<evidence type="ECO:0000313" key="1">
    <source>
        <dbReference type="EMBL" id="TPH15605.1"/>
    </source>
</evidence>
<proteinExistence type="predicted"/>
<dbReference type="PIRSF" id="PIRSF004649">
    <property type="entry name" value="MlaC"/>
    <property type="match status" value="1"/>
</dbReference>
<organism evidence="1 2">
    <name type="scientific">Litorilituus lipolyticus</name>
    <dbReference type="NCBI Taxonomy" id="2491017"/>
    <lineage>
        <taxon>Bacteria</taxon>
        <taxon>Pseudomonadati</taxon>
        <taxon>Pseudomonadota</taxon>
        <taxon>Gammaproteobacteria</taxon>
        <taxon>Alteromonadales</taxon>
        <taxon>Colwelliaceae</taxon>
        <taxon>Litorilituus</taxon>
    </lineage>
</organism>
<dbReference type="RefSeq" id="WP_140603004.1">
    <property type="nucleotide sequence ID" value="NZ_SAWY01000019.1"/>
</dbReference>
<dbReference type="InterPro" id="IPR042245">
    <property type="entry name" value="Tgt2/MlaC_sf"/>
</dbReference>
<name>A0A502KZJ6_9GAMM</name>
<gene>
    <name evidence="1" type="ORF">EPA86_08480</name>
</gene>
<sequence length="208" mass="23784">MRVLLNLFTVVLLSLSLFSIKVQSSDNIQFESSPYLELKSVGNQLFSRIAANQKEIKKFPLLMRDIVEEELMPSIDYRYASYKILGKHLKKTTKAQRAEFSEAMRRYLVRTYATALTKYKNQQVIFEADKPTKGKKIVSVKTQIVDLNAPTIDVIFKMRQNKKTGQWKAFDMVVEGISLLSSKKAELSKKIAKQGVEQVTLELAVLTK</sequence>
<dbReference type="Pfam" id="PF05494">
    <property type="entry name" value="MlaC"/>
    <property type="match status" value="1"/>
</dbReference>
<protein>
    <submittedName>
        <fullName evidence="1">ABC transporter substrate-binding protein</fullName>
    </submittedName>
</protein>
<accession>A0A502KZJ6</accession>
<dbReference type="OrthoDB" id="9787053at2"/>
<evidence type="ECO:0000313" key="2">
    <source>
        <dbReference type="Proteomes" id="UP000315303"/>
    </source>
</evidence>
<dbReference type="EMBL" id="SAWY01000019">
    <property type="protein sequence ID" value="TPH15605.1"/>
    <property type="molecule type" value="Genomic_DNA"/>
</dbReference>
<comment type="caution">
    <text evidence="1">The sequence shown here is derived from an EMBL/GenBank/DDBJ whole genome shotgun (WGS) entry which is preliminary data.</text>
</comment>